<comment type="caution">
    <text evidence="1">The sequence shown here is derived from an EMBL/GenBank/DDBJ whole genome shotgun (WGS) entry which is preliminary data.</text>
</comment>
<keyword evidence="2" id="KW-1185">Reference proteome</keyword>
<name>A0ACB7STZ2_HYAAI</name>
<reference evidence="1" key="1">
    <citation type="submission" date="2020-05" db="EMBL/GenBank/DDBJ databases">
        <title>Large-scale comparative analyses of tick genomes elucidate their genetic diversity and vector capacities.</title>
        <authorList>
            <person name="Jia N."/>
            <person name="Wang J."/>
            <person name="Shi W."/>
            <person name="Du L."/>
            <person name="Sun Y."/>
            <person name="Zhan W."/>
            <person name="Jiang J."/>
            <person name="Wang Q."/>
            <person name="Zhang B."/>
            <person name="Ji P."/>
            <person name="Sakyi L.B."/>
            <person name="Cui X."/>
            <person name="Yuan T."/>
            <person name="Jiang B."/>
            <person name="Yang W."/>
            <person name="Lam T.T.-Y."/>
            <person name="Chang Q."/>
            <person name="Ding S."/>
            <person name="Wang X."/>
            <person name="Zhu J."/>
            <person name="Ruan X."/>
            <person name="Zhao L."/>
            <person name="Wei J."/>
            <person name="Que T."/>
            <person name="Du C."/>
            <person name="Cheng J."/>
            <person name="Dai P."/>
            <person name="Han X."/>
            <person name="Huang E."/>
            <person name="Gao Y."/>
            <person name="Liu J."/>
            <person name="Shao H."/>
            <person name="Ye R."/>
            <person name="Li L."/>
            <person name="Wei W."/>
            <person name="Wang X."/>
            <person name="Wang C."/>
            <person name="Yang T."/>
            <person name="Huo Q."/>
            <person name="Li W."/>
            <person name="Guo W."/>
            <person name="Chen H."/>
            <person name="Zhou L."/>
            <person name="Ni X."/>
            <person name="Tian J."/>
            <person name="Zhou Y."/>
            <person name="Sheng Y."/>
            <person name="Liu T."/>
            <person name="Pan Y."/>
            <person name="Xia L."/>
            <person name="Li J."/>
            <person name="Zhao F."/>
            <person name="Cao W."/>
        </authorList>
    </citation>
    <scope>NUCLEOTIDE SEQUENCE</scope>
    <source>
        <strain evidence="1">Hyas-2018</strain>
    </source>
</reference>
<dbReference type="EMBL" id="CM023482">
    <property type="protein sequence ID" value="KAH6938075.1"/>
    <property type="molecule type" value="Genomic_DNA"/>
</dbReference>
<evidence type="ECO:0000313" key="1">
    <source>
        <dbReference type="EMBL" id="KAH6938075.1"/>
    </source>
</evidence>
<dbReference type="Proteomes" id="UP000821845">
    <property type="component" value="Chromosome 2"/>
</dbReference>
<protein>
    <submittedName>
        <fullName evidence="1">Uncharacterized protein</fullName>
    </submittedName>
</protein>
<accession>A0ACB7STZ2</accession>
<sequence length="138" mass="15417">MSTPNPDLAEHLCHIQMFLHHSRSYQVSTYAASPCNSCKGIITGALPIPTGDALMNDIRSPTRMISTLYTSPTLREEWGLPLHLRGQMSSHLRILSRHGISMQTFPICDPSVSLLPQNRASTHLLILRRTTVRELQCA</sequence>
<proteinExistence type="predicted"/>
<gene>
    <name evidence="1" type="ORF">HPB50_006653</name>
</gene>
<organism evidence="1 2">
    <name type="scientific">Hyalomma asiaticum</name>
    <name type="common">Tick</name>
    <dbReference type="NCBI Taxonomy" id="266040"/>
    <lineage>
        <taxon>Eukaryota</taxon>
        <taxon>Metazoa</taxon>
        <taxon>Ecdysozoa</taxon>
        <taxon>Arthropoda</taxon>
        <taxon>Chelicerata</taxon>
        <taxon>Arachnida</taxon>
        <taxon>Acari</taxon>
        <taxon>Parasitiformes</taxon>
        <taxon>Ixodida</taxon>
        <taxon>Ixodoidea</taxon>
        <taxon>Ixodidae</taxon>
        <taxon>Hyalomminae</taxon>
        <taxon>Hyalomma</taxon>
    </lineage>
</organism>
<evidence type="ECO:0000313" key="2">
    <source>
        <dbReference type="Proteomes" id="UP000821845"/>
    </source>
</evidence>